<proteinExistence type="predicted"/>
<accession>M2R7U7</accession>
<dbReference type="OrthoDB" id="543156at2759"/>
<evidence type="ECO:0000256" key="2">
    <source>
        <dbReference type="ARBA" id="ARBA00048082"/>
    </source>
</evidence>
<dbReference type="HOGENOM" id="CLU_000445_44_2_1"/>
<dbReference type="GO" id="GO:0019172">
    <property type="term" value="F:glyoxalase III activity"/>
    <property type="evidence" value="ECO:0007669"/>
    <property type="project" value="UniProtKB-EC"/>
</dbReference>
<dbReference type="GO" id="GO:0005739">
    <property type="term" value="C:mitochondrion"/>
    <property type="evidence" value="ECO:0007669"/>
    <property type="project" value="TreeGrafter"/>
</dbReference>
<dbReference type="CDD" id="cd03135">
    <property type="entry name" value="GATase1_DJ-1"/>
    <property type="match status" value="1"/>
</dbReference>
<gene>
    <name evidence="4" type="ORF">CERSUDRAFT_140432</name>
</gene>
<dbReference type="STRING" id="914234.M2R7U7"/>
<dbReference type="GO" id="GO:0005634">
    <property type="term" value="C:nucleus"/>
    <property type="evidence" value="ECO:0007669"/>
    <property type="project" value="TreeGrafter"/>
</dbReference>
<protein>
    <recommendedName>
        <fullName evidence="1">D-lactate dehydratase</fullName>
        <ecNumber evidence="1">4.2.1.130</ecNumber>
    </recommendedName>
</protein>
<dbReference type="InterPro" id="IPR029062">
    <property type="entry name" value="Class_I_gatase-like"/>
</dbReference>
<reference evidence="4 5" key="1">
    <citation type="journal article" date="2012" name="Proc. Natl. Acad. Sci. U.S.A.">
        <title>Comparative genomics of Ceriporiopsis subvermispora and Phanerochaete chrysosporium provide insight into selective ligninolysis.</title>
        <authorList>
            <person name="Fernandez-Fueyo E."/>
            <person name="Ruiz-Duenas F.J."/>
            <person name="Ferreira P."/>
            <person name="Floudas D."/>
            <person name="Hibbett D.S."/>
            <person name="Canessa P."/>
            <person name="Larrondo L.F."/>
            <person name="James T.Y."/>
            <person name="Seelenfreund D."/>
            <person name="Lobos S."/>
            <person name="Polanco R."/>
            <person name="Tello M."/>
            <person name="Honda Y."/>
            <person name="Watanabe T."/>
            <person name="Watanabe T."/>
            <person name="Ryu J.S."/>
            <person name="Kubicek C.P."/>
            <person name="Schmoll M."/>
            <person name="Gaskell J."/>
            <person name="Hammel K.E."/>
            <person name="St John F.J."/>
            <person name="Vanden Wymelenberg A."/>
            <person name="Sabat G."/>
            <person name="Splinter BonDurant S."/>
            <person name="Syed K."/>
            <person name="Yadav J.S."/>
            <person name="Doddapaneni H."/>
            <person name="Subramanian V."/>
            <person name="Lavin J.L."/>
            <person name="Oguiza J.A."/>
            <person name="Perez G."/>
            <person name="Pisabarro A.G."/>
            <person name="Ramirez L."/>
            <person name="Santoyo F."/>
            <person name="Master E."/>
            <person name="Coutinho P.M."/>
            <person name="Henrissat B."/>
            <person name="Lombard V."/>
            <person name="Magnuson J.K."/>
            <person name="Kuees U."/>
            <person name="Hori C."/>
            <person name="Igarashi K."/>
            <person name="Samejima M."/>
            <person name="Held B.W."/>
            <person name="Barry K.W."/>
            <person name="LaButti K.M."/>
            <person name="Lapidus A."/>
            <person name="Lindquist E.A."/>
            <person name="Lucas S.M."/>
            <person name="Riley R."/>
            <person name="Salamov A.A."/>
            <person name="Hoffmeister D."/>
            <person name="Schwenk D."/>
            <person name="Hadar Y."/>
            <person name="Yarden O."/>
            <person name="de Vries R.P."/>
            <person name="Wiebenga A."/>
            <person name="Stenlid J."/>
            <person name="Eastwood D."/>
            <person name="Grigoriev I.V."/>
            <person name="Berka R.M."/>
            <person name="Blanchette R.A."/>
            <person name="Kersten P."/>
            <person name="Martinez A.T."/>
            <person name="Vicuna R."/>
            <person name="Cullen D."/>
        </authorList>
    </citation>
    <scope>NUCLEOTIDE SEQUENCE [LARGE SCALE GENOMIC DNA]</scope>
    <source>
        <strain evidence="4 5">B</strain>
    </source>
</reference>
<dbReference type="AlphaFoldDB" id="M2R7U7"/>
<dbReference type="Proteomes" id="UP000016930">
    <property type="component" value="Unassembled WGS sequence"/>
</dbReference>
<dbReference type="PANTHER" id="PTHR48094:SF12">
    <property type="entry name" value="PARKINSON DISEASE PROTEIN 7 HOMOLOG"/>
    <property type="match status" value="1"/>
</dbReference>
<organism evidence="4 5">
    <name type="scientific">Ceriporiopsis subvermispora (strain B)</name>
    <name type="common">White-rot fungus</name>
    <name type="synonym">Gelatoporia subvermispora</name>
    <dbReference type="NCBI Taxonomy" id="914234"/>
    <lineage>
        <taxon>Eukaryota</taxon>
        <taxon>Fungi</taxon>
        <taxon>Dikarya</taxon>
        <taxon>Basidiomycota</taxon>
        <taxon>Agaricomycotina</taxon>
        <taxon>Agaricomycetes</taxon>
        <taxon>Polyporales</taxon>
        <taxon>Gelatoporiaceae</taxon>
        <taxon>Gelatoporia</taxon>
    </lineage>
</organism>
<evidence type="ECO:0000313" key="4">
    <source>
        <dbReference type="EMBL" id="EMD34771.1"/>
    </source>
</evidence>
<dbReference type="EC" id="4.2.1.130" evidence="1"/>
<sequence>MPSALILIADGTEEMEFTITYDTLVRAGVACTSAYVSADSDTASTTQTTPSFAKGSRGINILPDTYFSPQAHVPDNFDLLVIPGGAKGAETISKNSPVQHLVREYIKNGKYVGMICAGSLAALTAGLEKQPLTSHPSVKSHLEKDFIYSEQPVVVSGRLVTSRGPGTTFPFALTLVELLCGSAKRAEVAGPMVFPPGTCE</sequence>
<dbReference type="InterPro" id="IPR002818">
    <property type="entry name" value="DJ-1/PfpI"/>
</dbReference>
<dbReference type="InterPro" id="IPR050325">
    <property type="entry name" value="Prot/Nucl_acid_deglycase"/>
</dbReference>
<comment type="catalytic activity">
    <reaction evidence="2">
        <text>methylglyoxal + H2O = (R)-lactate + H(+)</text>
        <dbReference type="Rhea" id="RHEA:27754"/>
        <dbReference type="ChEBI" id="CHEBI:15377"/>
        <dbReference type="ChEBI" id="CHEBI:15378"/>
        <dbReference type="ChEBI" id="CHEBI:16004"/>
        <dbReference type="ChEBI" id="CHEBI:17158"/>
        <dbReference type="EC" id="4.2.1.130"/>
    </reaction>
</comment>
<name>M2R7U7_CERS8</name>
<dbReference type="GO" id="GO:0006979">
    <property type="term" value="P:response to oxidative stress"/>
    <property type="evidence" value="ECO:0007669"/>
    <property type="project" value="TreeGrafter"/>
</dbReference>
<dbReference type="PANTHER" id="PTHR48094">
    <property type="entry name" value="PROTEIN/NUCLEIC ACID DEGLYCASE DJ-1-RELATED"/>
    <property type="match status" value="1"/>
</dbReference>
<dbReference type="InterPro" id="IPR006287">
    <property type="entry name" value="DJ-1"/>
</dbReference>
<dbReference type="EMBL" id="KB445802">
    <property type="protein sequence ID" value="EMD34771.1"/>
    <property type="molecule type" value="Genomic_DNA"/>
</dbReference>
<dbReference type="Pfam" id="PF01965">
    <property type="entry name" value="DJ-1_PfpI"/>
    <property type="match status" value="1"/>
</dbReference>
<keyword evidence="5" id="KW-1185">Reference proteome</keyword>
<dbReference type="GO" id="GO:1903189">
    <property type="term" value="P:glyoxal metabolic process"/>
    <property type="evidence" value="ECO:0007669"/>
    <property type="project" value="TreeGrafter"/>
</dbReference>
<evidence type="ECO:0000256" key="1">
    <source>
        <dbReference type="ARBA" id="ARBA00013134"/>
    </source>
</evidence>
<dbReference type="NCBIfam" id="TIGR01383">
    <property type="entry name" value="not_thiJ"/>
    <property type="match status" value="1"/>
</dbReference>
<evidence type="ECO:0000313" key="5">
    <source>
        <dbReference type="Proteomes" id="UP000016930"/>
    </source>
</evidence>
<feature type="domain" description="DJ-1/PfpI" evidence="3">
    <location>
        <begin position="3"/>
        <end position="177"/>
    </location>
</feature>
<dbReference type="SUPFAM" id="SSF52317">
    <property type="entry name" value="Class I glutamine amidotransferase-like"/>
    <property type="match status" value="1"/>
</dbReference>
<evidence type="ECO:0000259" key="3">
    <source>
        <dbReference type="Pfam" id="PF01965"/>
    </source>
</evidence>
<dbReference type="Gene3D" id="3.40.50.880">
    <property type="match status" value="1"/>
</dbReference>